<dbReference type="OrthoDB" id="9799482at2"/>
<dbReference type="SMART" id="SM00895">
    <property type="entry name" value="FCD"/>
    <property type="match status" value="1"/>
</dbReference>
<keyword evidence="1" id="KW-0805">Transcription regulation</keyword>
<dbReference type="AlphaFoldDB" id="A0A399SH12"/>
<dbReference type="GO" id="GO:0003700">
    <property type="term" value="F:DNA-binding transcription factor activity"/>
    <property type="evidence" value="ECO:0007669"/>
    <property type="project" value="InterPro"/>
</dbReference>
<keyword evidence="6" id="KW-1185">Reference proteome</keyword>
<dbReference type="InterPro" id="IPR036390">
    <property type="entry name" value="WH_DNA-bd_sf"/>
</dbReference>
<dbReference type="InterPro" id="IPR000524">
    <property type="entry name" value="Tscrpt_reg_HTH_GntR"/>
</dbReference>
<dbReference type="PANTHER" id="PTHR43537:SF5">
    <property type="entry name" value="UXU OPERON TRANSCRIPTIONAL REGULATOR"/>
    <property type="match status" value="1"/>
</dbReference>
<dbReference type="Pfam" id="PF07729">
    <property type="entry name" value="FCD"/>
    <property type="match status" value="1"/>
</dbReference>
<dbReference type="InterPro" id="IPR036388">
    <property type="entry name" value="WH-like_DNA-bd_sf"/>
</dbReference>
<evidence type="ECO:0000313" key="5">
    <source>
        <dbReference type="EMBL" id="RIJ42518.1"/>
    </source>
</evidence>
<organism evidence="5 6">
    <name type="scientific">Pontibacter oryzae</name>
    <dbReference type="NCBI Taxonomy" id="2304593"/>
    <lineage>
        <taxon>Bacteria</taxon>
        <taxon>Pseudomonadati</taxon>
        <taxon>Bacteroidota</taxon>
        <taxon>Cytophagia</taxon>
        <taxon>Cytophagales</taxon>
        <taxon>Hymenobacteraceae</taxon>
        <taxon>Pontibacter</taxon>
    </lineage>
</organism>
<dbReference type="Pfam" id="PF00392">
    <property type="entry name" value="GntR"/>
    <property type="match status" value="1"/>
</dbReference>
<dbReference type="SUPFAM" id="SSF48008">
    <property type="entry name" value="GntR ligand-binding domain-like"/>
    <property type="match status" value="1"/>
</dbReference>
<dbReference type="PROSITE" id="PS50949">
    <property type="entry name" value="HTH_GNTR"/>
    <property type="match status" value="1"/>
</dbReference>
<evidence type="ECO:0000256" key="3">
    <source>
        <dbReference type="ARBA" id="ARBA00023163"/>
    </source>
</evidence>
<dbReference type="GO" id="GO:0003677">
    <property type="term" value="F:DNA binding"/>
    <property type="evidence" value="ECO:0007669"/>
    <property type="project" value="UniProtKB-KW"/>
</dbReference>
<evidence type="ECO:0000259" key="4">
    <source>
        <dbReference type="PROSITE" id="PS50949"/>
    </source>
</evidence>
<dbReference type="Gene3D" id="1.10.10.10">
    <property type="entry name" value="Winged helix-like DNA-binding domain superfamily/Winged helix DNA-binding domain"/>
    <property type="match status" value="1"/>
</dbReference>
<dbReference type="PANTHER" id="PTHR43537">
    <property type="entry name" value="TRANSCRIPTIONAL REGULATOR, GNTR FAMILY"/>
    <property type="match status" value="1"/>
</dbReference>
<protein>
    <submittedName>
        <fullName evidence="5">FadR family transcriptional regulator</fullName>
    </submittedName>
</protein>
<evidence type="ECO:0000256" key="2">
    <source>
        <dbReference type="ARBA" id="ARBA00023125"/>
    </source>
</evidence>
<accession>A0A399SH12</accession>
<name>A0A399SH12_9BACT</name>
<evidence type="ECO:0000256" key="1">
    <source>
        <dbReference type="ARBA" id="ARBA00023015"/>
    </source>
</evidence>
<sequence length="232" mass="25888">MEVLNNFKEIIVEKPADKIIKQIKELISSGQLKPGDKLPPERQLCEKLGVGRSYVRDAIRKLEFYGIVKTLPQSGTVVAGLGITALEGLITDVLMVEGHDFHSLVETRLILEKQTVRLAAMRRTPEDLIDLEKALEAYRAKVKNGKQGIEEDLMFHIRIAEASKNSVLKSLMLIVTPDILTHFTQQNVCGGGRPYGALEEHMDILEYISIQDPDKAEAAMSTHLKDVVNFKG</sequence>
<dbReference type="EMBL" id="QWGE01000001">
    <property type="protein sequence ID" value="RIJ42518.1"/>
    <property type="molecule type" value="Genomic_DNA"/>
</dbReference>
<dbReference type="Gene3D" id="1.20.120.530">
    <property type="entry name" value="GntR ligand-binding domain-like"/>
    <property type="match status" value="1"/>
</dbReference>
<keyword evidence="2" id="KW-0238">DNA-binding</keyword>
<feature type="domain" description="HTH gntR-type" evidence="4">
    <location>
        <begin position="13"/>
        <end position="81"/>
    </location>
</feature>
<gene>
    <name evidence="5" type="ORF">D1627_01230</name>
</gene>
<dbReference type="Proteomes" id="UP000266005">
    <property type="component" value="Unassembled WGS sequence"/>
</dbReference>
<dbReference type="InterPro" id="IPR008920">
    <property type="entry name" value="TF_FadR/GntR_C"/>
</dbReference>
<dbReference type="SMART" id="SM00345">
    <property type="entry name" value="HTH_GNTR"/>
    <property type="match status" value="1"/>
</dbReference>
<dbReference type="InterPro" id="IPR011711">
    <property type="entry name" value="GntR_C"/>
</dbReference>
<dbReference type="PRINTS" id="PR00035">
    <property type="entry name" value="HTHGNTR"/>
</dbReference>
<dbReference type="RefSeq" id="WP_119430401.1">
    <property type="nucleotide sequence ID" value="NZ_QWGE01000001.1"/>
</dbReference>
<proteinExistence type="predicted"/>
<comment type="caution">
    <text evidence="5">The sequence shown here is derived from an EMBL/GenBank/DDBJ whole genome shotgun (WGS) entry which is preliminary data.</text>
</comment>
<dbReference type="CDD" id="cd07377">
    <property type="entry name" value="WHTH_GntR"/>
    <property type="match status" value="1"/>
</dbReference>
<dbReference type="SUPFAM" id="SSF46785">
    <property type="entry name" value="Winged helix' DNA-binding domain"/>
    <property type="match status" value="1"/>
</dbReference>
<reference evidence="6" key="1">
    <citation type="submission" date="2018-08" db="EMBL/GenBank/DDBJ databases">
        <title>Mucilaginibacter sp. MYSH2.</title>
        <authorList>
            <person name="Seo T."/>
        </authorList>
    </citation>
    <scope>NUCLEOTIDE SEQUENCE [LARGE SCALE GENOMIC DNA]</scope>
    <source>
        <strain evidence="6">KIRAN</strain>
    </source>
</reference>
<keyword evidence="3" id="KW-0804">Transcription</keyword>
<evidence type="ECO:0000313" key="6">
    <source>
        <dbReference type="Proteomes" id="UP000266005"/>
    </source>
</evidence>